<dbReference type="KEGG" id="more:E1B28_010170"/>
<accession>A0A9P7RXR8</accession>
<reference evidence="1" key="1">
    <citation type="journal article" date="2021" name="Genome Biol. Evol.">
        <title>The assembled and annotated genome of the fairy-ring fungus Marasmius oreades.</title>
        <authorList>
            <person name="Hiltunen M."/>
            <person name="Ament-Velasquez S.L."/>
            <person name="Johannesson H."/>
        </authorList>
    </citation>
    <scope>NUCLEOTIDE SEQUENCE</scope>
    <source>
        <strain evidence="1">03SP1</strain>
    </source>
</reference>
<organism evidence="1 2">
    <name type="scientific">Marasmius oreades</name>
    <name type="common">fairy-ring Marasmius</name>
    <dbReference type="NCBI Taxonomy" id="181124"/>
    <lineage>
        <taxon>Eukaryota</taxon>
        <taxon>Fungi</taxon>
        <taxon>Dikarya</taxon>
        <taxon>Basidiomycota</taxon>
        <taxon>Agaricomycotina</taxon>
        <taxon>Agaricomycetes</taxon>
        <taxon>Agaricomycetidae</taxon>
        <taxon>Agaricales</taxon>
        <taxon>Marasmiineae</taxon>
        <taxon>Marasmiaceae</taxon>
        <taxon>Marasmius</taxon>
    </lineage>
</organism>
<dbReference type="GO" id="GO:0070292">
    <property type="term" value="P:N-acylphosphatidylethanolamine metabolic process"/>
    <property type="evidence" value="ECO:0007669"/>
    <property type="project" value="TreeGrafter"/>
</dbReference>
<dbReference type="GO" id="GO:0070290">
    <property type="term" value="F:N-acylphosphatidylethanolamine-specific phospholipase D activity"/>
    <property type="evidence" value="ECO:0007669"/>
    <property type="project" value="TreeGrafter"/>
</dbReference>
<dbReference type="GO" id="GO:0070291">
    <property type="term" value="P:N-acylethanolamine metabolic process"/>
    <property type="evidence" value="ECO:0007669"/>
    <property type="project" value="TreeGrafter"/>
</dbReference>
<proteinExistence type="predicted"/>
<dbReference type="PANTHER" id="PTHR15032">
    <property type="entry name" value="N-ACYL-PHOSPHATIDYLETHANOLAMINE-HYDROLYZING PHOSPHOLIPASE D"/>
    <property type="match status" value="1"/>
</dbReference>
<dbReference type="InterPro" id="IPR036866">
    <property type="entry name" value="RibonucZ/Hydroxyglut_hydro"/>
</dbReference>
<comment type="caution">
    <text evidence="1">The sequence shown here is derived from an EMBL/GenBank/DDBJ whole genome shotgun (WGS) entry which is preliminary data.</text>
</comment>
<dbReference type="EMBL" id="CM032186">
    <property type="protein sequence ID" value="KAG7091116.1"/>
    <property type="molecule type" value="Genomic_DNA"/>
</dbReference>
<evidence type="ECO:0000313" key="2">
    <source>
        <dbReference type="Proteomes" id="UP001049176"/>
    </source>
</evidence>
<dbReference type="PANTHER" id="PTHR15032:SF4">
    <property type="entry name" value="N-ACYL-PHOSPHATIDYLETHANOLAMINE-HYDROLYZING PHOSPHOLIPASE D"/>
    <property type="match status" value="1"/>
</dbReference>
<dbReference type="RefSeq" id="XP_043007586.1">
    <property type="nucleotide sequence ID" value="XM_043155122.1"/>
</dbReference>
<dbReference type="Gene3D" id="3.60.15.10">
    <property type="entry name" value="Ribonuclease Z/Hydroxyacylglutathione hydrolase-like"/>
    <property type="match status" value="1"/>
</dbReference>
<protein>
    <submittedName>
        <fullName evidence="1">Uncharacterized protein</fullName>
    </submittedName>
</protein>
<sequence length="234" mass="26346">MINKSTISKLTSLPRTPHFYRPLGNLETLKSFGVPEDKCHILDWWESRSRVEVSVPTREPSESETISVIFDMTCTPGQHNVGRNFMDSSFYSKSLWSGWVVPEILSENQPTSSPKSIYFAGDTGYRAVLDDQNEVEVPVCEAFKQIGERFDGVDLAILPSGATPAIYVPYSSFSQGKCVGLQRYQSRTRLENALGNLCTNERTYHGPAPETQGSLRGSRYRRGVLHLHQTMIYD</sequence>
<gene>
    <name evidence="1" type="ORF">E1B28_010170</name>
</gene>
<dbReference type="AlphaFoldDB" id="A0A9P7RXR8"/>
<name>A0A9P7RXR8_9AGAR</name>
<evidence type="ECO:0000313" key="1">
    <source>
        <dbReference type="EMBL" id="KAG7091116.1"/>
    </source>
</evidence>
<keyword evidence="2" id="KW-1185">Reference proteome</keyword>
<dbReference type="OrthoDB" id="332863at2759"/>
<dbReference type="Proteomes" id="UP001049176">
    <property type="component" value="Chromosome 6"/>
</dbReference>
<dbReference type="GO" id="GO:0005737">
    <property type="term" value="C:cytoplasm"/>
    <property type="evidence" value="ECO:0007669"/>
    <property type="project" value="TreeGrafter"/>
</dbReference>
<dbReference type="GeneID" id="66079246"/>